<evidence type="ECO:0000259" key="3">
    <source>
        <dbReference type="PROSITE" id="PS50894"/>
    </source>
</evidence>
<name>A0A4T0DA32_AURPU</name>
<dbReference type="GO" id="GO:0000160">
    <property type="term" value="P:phosphorelay signal transduction system"/>
    <property type="evidence" value="ECO:0007669"/>
    <property type="project" value="InterPro"/>
</dbReference>
<feature type="region of interest" description="Disordered" evidence="2">
    <location>
        <begin position="222"/>
        <end position="241"/>
    </location>
</feature>
<reference evidence="4 5" key="1">
    <citation type="submission" date="2018-10" db="EMBL/GenBank/DDBJ databases">
        <title>Fifty Aureobasidium pullulans genomes reveal a recombining polyextremotolerant generalist.</title>
        <authorList>
            <person name="Gostincar C."/>
            <person name="Turk M."/>
            <person name="Zajc J."/>
            <person name="Gunde-Cimerman N."/>
        </authorList>
    </citation>
    <scope>NUCLEOTIDE SEQUENCE [LARGE SCALE GENOMIC DNA]</scope>
    <source>
        <strain evidence="4 5">EXF-3380</strain>
    </source>
</reference>
<dbReference type="CDD" id="cd00088">
    <property type="entry name" value="HPT"/>
    <property type="match status" value="1"/>
</dbReference>
<dbReference type="InterPro" id="IPR045871">
    <property type="entry name" value="AHP1-5/YPD1"/>
</dbReference>
<proteinExistence type="predicted"/>
<protein>
    <submittedName>
        <fullName evidence="4">Histidine containing phosphotransmitter protein</fullName>
    </submittedName>
</protein>
<evidence type="ECO:0000256" key="1">
    <source>
        <dbReference type="PROSITE-ProRule" id="PRU00110"/>
    </source>
</evidence>
<dbReference type="GO" id="GO:0043424">
    <property type="term" value="F:protein histidine kinase binding"/>
    <property type="evidence" value="ECO:0007669"/>
    <property type="project" value="InterPro"/>
</dbReference>
<dbReference type="Proteomes" id="UP000304947">
    <property type="component" value="Unassembled WGS sequence"/>
</dbReference>
<dbReference type="AlphaFoldDB" id="A0A4T0DA32"/>
<dbReference type="GO" id="GO:0005634">
    <property type="term" value="C:nucleus"/>
    <property type="evidence" value="ECO:0007669"/>
    <property type="project" value="TreeGrafter"/>
</dbReference>
<comment type="caution">
    <text evidence="4">The sequence shown here is derived from an EMBL/GenBank/DDBJ whole genome shotgun (WGS) entry which is preliminary data.</text>
</comment>
<dbReference type="FunFam" id="1.20.120.160:FF:000007">
    <property type="entry name" value="Multistep phosphorelay regulator 1"/>
    <property type="match status" value="1"/>
</dbReference>
<dbReference type="GO" id="GO:0009927">
    <property type="term" value="F:histidine phosphotransfer kinase activity"/>
    <property type="evidence" value="ECO:0007669"/>
    <property type="project" value="InterPro"/>
</dbReference>
<gene>
    <name evidence="4" type="ORF">D6C83_03685</name>
</gene>
<dbReference type="Pfam" id="PF01627">
    <property type="entry name" value="Hpt"/>
    <property type="match status" value="1"/>
</dbReference>
<feature type="modified residue" description="Phosphohistidine" evidence="1">
    <location>
        <position position="151"/>
    </location>
</feature>
<dbReference type="PROSITE" id="PS50894">
    <property type="entry name" value="HPT"/>
    <property type="match status" value="1"/>
</dbReference>
<evidence type="ECO:0000256" key="2">
    <source>
        <dbReference type="SAM" id="MobiDB-lite"/>
    </source>
</evidence>
<dbReference type="SUPFAM" id="SSF47226">
    <property type="entry name" value="Histidine-containing phosphotransfer domain, HPT domain"/>
    <property type="match status" value="1"/>
</dbReference>
<dbReference type="Gene3D" id="1.20.120.160">
    <property type="entry name" value="HPT domain"/>
    <property type="match status" value="1"/>
</dbReference>
<dbReference type="SMART" id="SM00073">
    <property type="entry name" value="HPT"/>
    <property type="match status" value="1"/>
</dbReference>
<evidence type="ECO:0000313" key="5">
    <source>
        <dbReference type="Proteomes" id="UP000304947"/>
    </source>
</evidence>
<dbReference type="PANTHER" id="PTHR28242">
    <property type="entry name" value="PHOSPHORELAY INTERMEDIATE PROTEIN YPD1"/>
    <property type="match status" value="1"/>
</dbReference>
<keyword evidence="1" id="KW-0597">Phosphoprotein</keyword>
<dbReference type="InterPro" id="IPR008207">
    <property type="entry name" value="Sig_transdc_His_kin_Hpt_dom"/>
</dbReference>
<dbReference type="InterPro" id="IPR036641">
    <property type="entry name" value="HPT_dom_sf"/>
</dbReference>
<dbReference type="PANTHER" id="PTHR28242:SF52">
    <property type="entry name" value="PHOSPHORELAY INTERMEDIATE PROTEIN YPD1"/>
    <property type="match status" value="1"/>
</dbReference>
<evidence type="ECO:0000313" key="4">
    <source>
        <dbReference type="EMBL" id="TIA58043.1"/>
    </source>
</evidence>
<organism evidence="4 5">
    <name type="scientific">Aureobasidium pullulans</name>
    <name type="common">Black yeast</name>
    <name type="synonym">Pullularia pullulans</name>
    <dbReference type="NCBI Taxonomy" id="5580"/>
    <lineage>
        <taxon>Eukaryota</taxon>
        <taxon>Fungi</taxon>
        <taxon>Dikarya</taxon>
        <taxon>Ascomycota</taxon>
        <taxon>Pezizomycotina</taxon>
        <taxon>Dothideomycetes</taxon>
        <taxon>Dothideomycetidae</taxon>
        <taxon>Dothideales</taxon>
        <taxon>Saccotheciaceae</taxon>
        <taxon>Aureobasidium</taxon>
    </lineage>
</organism>
<feature type="non-terminal residue" evidence="4">
    <location>
        <position position="383"/>
    </location>
</feature>
<dbReference type="EMBL" id="QZBU01000956">
    <property type="protein sequence ID" value="TIA58043.1"/>
    <property type="molecule type" value="Genomic_DNA"/>
</dbReference>
<feature type="domain" description="HPt" evidence="3">
    <location>
        <begin position="112"/>
        <end position="218"/>
    </location>
</feature>
<dbReference type="GO" id="GO:0005737">
    <property type="term" value="C:cytoplasm"/>
    <property type="evidence" value="ECO:0007669"/>
    <property type="project" value="TreeGrafter"/>
</dbReference>
<accession>A0A4T0DA32</accession>
<feature type="region of interest" description="Disordered" evidence="2">
    <location>
        <begin position="64"/>
        <end position="91"/>
    </location>
</feature>
<sequence>MWTPDEKCRGLVNSFKLAEGKPHYCTDWFVALDLGGHGFDVQLSEEAHTLLLLIPSHPNSIPFNSQVSSKDANMPAADTRSEEGSSGLPDFGDTIDVATFEQILEMDDDEEEREFSKSIVFDFFQQADSTFDKMDDYLEKKDLAQLSALGHFLKGSSATLGMTKVKESCEKIQHYGAHKDETGTRDEPDDEVCLKNLKAVIAQAKQEFKVVERQLRKFYHDDEEERRAKQQGRGHQTSMRQKVMNSSTMRRNNHYYHHHPRHLYKLPPSLPFAALRPTFLFCIQLMFCCSRSLYQGSCIRAVLCQVVEDKDKSHRSGANGVFRFLFNIISSHCSFSPFSLSVFSYHFPLHSLCLVHFRSSLHTLLHFSSHLRFLVQSPNREIP</sequence>